<name>A0A8H7EB85_9EURO</name>
<keyword evidence="3" id="KW-1185">Reference proteome</keyword>
<reference evidence="2" key="1">
    <citation type="submission" date="2020-02" db="EMBL/GenBank/DDBJ databases">
        <authorList>
            <person name="Palmer J.M."/>
        </authorList>
    </citation>
    <scope>NUCLEOTIDE SEQUENCE</scope>
    <source>
        <strain evidence="2">EPUS1.4</strain>
        <tissue evidence="2">Thallus</tissue>
    </source>
</reference>
<feature type="compositionally biased region" description="Basic and acidic residues" evidence="1">
    <location>
        <begin position="205"/>
        <end position="215"/>
    </location>
</feature>
<evidence type="ECO:0000313" key="2">
    <source>
        <dbReference type="EMBL" id="KAF7513536.1"/>
    </source>
</evidence>
<gene>
    <name evidence="2" type="ORF">GJ744_008830</name>
</gene>
<organism evidence="2 3">
    <name type="scientific">Endocarpon pusillum</name>
    <dbReference type="NCBI Taxonomy" id="364733"/>
    <lineage>
        <taxon>Eukaryota</taxon>
        <taxon>Fungi</taxon>
        <taxon>Dikarya</taxon>
        <taxon>Ascomycota</taxon>
        <taxon>Pezizomycotina</taxon>
        <taxon>Eurotiomycetes</taxon>
        <taxon>Chaetothyriomycetidae</taxon>
        <taxon>Verrucariales</taxon>
        <taxon>Verrucariaceae</taxon>
        <taxon>Endocarpon</taxon>
    </lineage>
</organism>
<feature type="region of interest" description="Disordered" evidence="1">
    <location>
        <begin position="144"/>
        <end position="215"/>
    </location>
</feature>
<sequence length="215" mass="22780">MACWFGGAVVDNASLLDFVADSQDQNAITISVGSGTATDVDFLLFEYWLSFEPTFPERVETCRNQCLQLSSGHDTRFADRLAVACLRARLGRRLPPEGPPLLQNDARPTTSGLLRVTLRAIAAAKSRAIRRAVETKARMEAQEAEKRLAAAATAQRTASRGQGQSEASSQAGASGGAVKRHGLEQSGSGGQRVGRQENSGSGGAGHEDAGRPENK</sequence>
<protein>
    <submittedName>
        <fullName evidence="2">Uncharacterized protein</fullName>
    </submittedName>
</protein>
<proteinExistence type="predicted"/>
<dbReference type="EMBL" id="JAACFV010000005">
    <property type="protein sequence ID" value="KAF7513536.1"/>
    <property type="molecule type" value="Genomic_DNA"/>
</dbReference>
<dbReference type="AlphaFoldDB" id="A0A8H7EB85"/>
<comment type="caution">
    <text evidence="2">The sequence shown here is derived from an EMBL/GenBank/DDBJ whole genome shotgun (WGS) entry which is preliminary data.</text>
</comment>
<accession>A0A8H7EB85</accession>
<feature type="compositionally biased region" description="Low complexity" evidence="1">
    <location>
        <begin position="149"/>
        <end position="172"/>
    </location>
</feature>
<dbReference type="Proteomes" id="UP000606974">
    <property type="component" value="Unassembled WGS sequence"/>
</dbReference>
<evidence type="ECO:0000313" key="3">
    <source>
        <dbReference type="Proteomes" id="UP000606974"/>
    </source>
</evidence>
<evidence type="ECO:0000256" key="1">
    <source>
        <dbReference type="SAM" id="MobiDB-lite"/>
    </source>
</evidence>
<dbReference type="OrthoDB" id="10526791at2759"/>